<keyword evidence="3" id="KW-1185">Reference proteome</keyword>
<gene>
    <name evidence="2" type="ORF">DFJ64_0820</name>
</gene>
<feature type="compositionally biased region" description="Basic residues" evidence="1">
    <location>
        <begin position="11"/>
        <end position="23"/>
    </location>
</feature>
<feature type="region of interest" description="Disordered" evidence="1">
    <location>
        <begin position="57"/>
        <end position="89"/>
    </location>
</feature>
<organism evidence="2 3">
    <name type="scientific">Thermasporomyces composti</name>
    <dbReference type="NCBI Taxonomy" id="696763"/>
    <lineage>
        <taxon>Bacteria</taxon>
        <taxon>Bacillati</taxon>
        <taxon>Actinomycetota</taxon>
        <taxon>Actinomycetes</taxon>
        <taxon>Propionibacteriales</taxon>
        <taxon>Nocardioidaceae</taxon>
        <taxon>Thermasporomyces</taxon>
    </lineage>
</organism>
<name>A0A3D9V5K1_THECX</name>
<reference evidence="2 3" key="1">
    <citation type="submission" date="2018-08" db="EMBL/GenBank/DDBJ databases">
        <title>Sequencing the genomes of 1000 actinobacteria strains.</title>
        <authorList>
            <person name="Klenk H.-P."/>
        </authorList>
    </citation>
    <scope>NUCLEOTIDE SEQUENCE [LARGE SCALE GENOMIC DNA]</scope>
    <source>
        <strain evidence="2 3">DSM 22891</strain>
    </source>
</reference>
<evidence type="ECO:0000256" key="1">
    <source>
        <dbReference type="SAM" id="MobiDB-lite"/>
    </source>
</evidence>
<accession>A0A3D9V5K1</accession>
<evidence type="ECO:0000313" key="2">
    <source>
        <dbReference type="EMBL" id="REF35440.1"/>
    </source>
</evidence>
<dbReference type="EMBL" id="QTUC01000001">
    <property type="protein sequence ID" value="REF35440.1"/>
    <property type="molecule type" value="Genomic_DNA"/>
</dbReference>
<feature type="region of interest" description="Disordered" evidence="1">
    <location>
        <begin position="1"/>
        <end position="26"/>
    </location>
</feature>
<sequence>MASPIPDTAARLHRRRGPTRHGLVRSGRGLDSDVIRWKLGNDKDDTFLKATHELRATDDSSRQTAPVPGAAVSHLGLALRTTAKEGERR</sequence>
<dbReference type="Proteomes" id="UP000256485">
    <property type="component" value="Unassembled WGS sequence"/>
</dbReference>
<comment type="caution">
    <text evidence="2">The sequence shown here is derived from an EMBL/GenBank/DDBJ whole genome shotgun (WGS) entry which is preliminary data.</text>
</comment>
<evidence type="ECO:0000313" key="3">
    <source>
        <dbReference type="Proteomes" id="UP000256485"/>
    </source>
</evidence>
<protein>
    <submittedName>
        <fullName evidence="2">Uncharacterized protein</fullName>
    </submittedName>
</protein>
<proteinExistence type="predicted"/>
<dbReference type="AlphaFoldDB" id="A0A3D9V5K1"/>